<keyword evidence="13" id="KW-1185">Reference proteome</keyword>
<dbReference type="InterPro" id="IPR029035">
    <property type="entry name" value="DHS-like_NAD/FAD-binding_dom"/>
</dbReference>
<accession>A0A9W9SCJ9</accession>
<reference evidence="12" key="1">
    <citation type="submission" date="2022-12" db="EMBL/GenBank/DDBJ databases">
        <authorList>
            <person name="Petersen C."/>
        </authorList>
    </citation>
    <scope>NUCLEOTIDE SEQUENCE</scope>
    <source>
        <strain evidence="12">IBT 29677</strain>
    </source>
</reference>
<feature type="binding site" evidence="9">
    <location>
        <position position="176"/>
    </location>
    <ligand>
        <name>Zn(2+)</name>
        <dbReference type="ChEBI" id="CHEBI:29105"/>
    </ligand>
</feature>
<comment type="caution">
    <text evidence="10">Lacks conserved residue(s) required for the propagation of feature annotation.</text>
</comment>
<dbReference type="PROSITE" id="PS50305">
    <property type="entry name" value="SIRTUIN"/>
    <property type="match status" value="1"/>
</dbReference>
<dbReference type="PANTHER" id="PTHR11085">
    <property type="entry name" value="NAD-DEPENDENT PROTEIN DEACYLASE SIRTUIN-5, MITOCHONDRIAL-RELATED"/>
    <property type="match status" value="1"/>
</dbReference>
<keyword evidence="2 6" id="KW-0808">Transferase</keyword>
<evidence type="ECO:0000256" key="9">
    <source>
        <dbReference type="PIRSR" id="PIRSR037938-3"/>
    </source>
</evidence>
<dbReference type="GO" id="GO:0008270">
    <property type="term" value="F:zinc ion binding"/>
    <property type="evidence" value="ECO:0007669"/>
    <property type="project" value="UniProtKB-UniRule"/>
</dbReference>
<dbReference type="EC" id="2.3.1.286" evidence="6"/>
<dbReference type="Gene3D" id="3.40.50.1220">
    <property type="entry name" value="TPP-binding domain"/>
    <property type="match status" value="1"/>
</dbReference>
<dbReference type="Pfam" id="PF02146">
    <property type="entry name" value="SIR2"/>
    <property type="match status" value="1"/>
</dbReference>
<evidence type="ECO:0000256" key="4">
    <source>
        <dbReference type="ARBA" id="ARBA00022833"/>
    </source>
</evidence>
<feature type="binding site" evidence="8">
    <location>
        <begin position="37"/>
        <end position="41"/>
    </location>
    <ligand>
        <name>NAD(+)</name>
        <dbReference type="ChEBI" id="CHEBI:57540"/>
    </ligand>
</feature>
<protein>
    <recommendedName>
        <fullName evidence="6">NAD-dependent protein deacetylase</fullName>
        <ecNumber evidence="6">2.3.1.286</ecNumber>
    </recommendedName>
</protein>
<keyword evidence="4 6" id="KW-0862">Zinc</keyword>
<evidence type="ECO:0000256" key="3">
    <source>
        <dbReference type="ARBA" id="ARBA00022723"/>
    </source>
</evidence>
<dbReference type="OrthoDB" id="420264at2759"/>
<feature type="domain" description="Deacetylase sirtuin-type" evidence="11">
    <location>
        <begin position="9"/>
        <end position="271"/>
    </location>
</feature>
<feature type="binding site" evidence="9">
    <location>
        <position position="147"/>
    </location>
    <ligand>
        <name>Zn(2+)</name>
        <dbReference type="ChEBI" id="CHEBI:29105"/>
    </ligand>
</feature>
<evidence type="ECO:0000256" key="7">
    <source>
        <dbReference type="PIRSR" id="PIRSR037938-1"/>
    </source>
</evidence>
<comment type="catalytic activity">
    <reaction evidence="6">
        <text>N(6)-acetyl-L-lysyl-[protein] + NAD(+) + H2O = 2''-O-acetyl-ADP-D-ribose + nicotinamide + L-lysyl-[protein]</text>
        <dbReference type="Rhea" id="RHEA:43636"/>
        <dbReference type="Rhea" id="RHEA-COMP:9752"/>
        <dbReference type="Rhea" id="RHEA-COMP:10731"/>
        <dbReference type="ChEBI" id="CHEBI:15377"/>
        <dbReference type="ChEBI" id="CHEBI:17154"/>
        <dbReference type="ChEBI" id="CHEBI:29969"/>
        <dbReference type="ChEBI" id="CHEBI:57540"/>
        <dbReference type="ChEBI" id="CHEBI:61930"/>
        <dbReference type="ChEBI" id="CHEBI:83767"/>
        <dbReference type="EC" id="2.3.1.286"/>
    </reaction>
</comment>
<evidence type="ECO:0000256" key="2">
    <source>
        <dbReference type="ARBA" id="ARBA00022679"/>
    </source>
</evidence>
<dbReference type="SUPFAM" id="SSF52467">
    <property type="entry name" value="DHS-like NAD/FAD-binding domain"/>
    <property type="match status" value="1"/>
</dbReference>
<evidence type="ECO:0000256" key="5">
    <source>
        <dbReference type="ARBA" id="ARBA00023027"/>
    </source>
</evidence>
<proteinExistence type="inferred from homology"/>
<dbReference type="EMBL" id="JAPZBU010000012">
    <property type="protein sequence ID" value="KAJ5376143.1"/>
    <property type="molecule type" value="Genomic_DNA"/>
</dbReference>
<feature type="binding site" evidence="8">
    <location>
        <begin position="213"/>
        <end position="214"/>
    </location>
    <ligand>
        <name>NAD(+)</name>
        <dbReference type="ChEBI" id="CHEBI:57540"/>
    </ligand>
</feature>
<evidence type="ECO:0000259" key="11">
    <source>
        <dbReference type="PROSITE" id="PS50305"/>
    </source>
</evidence>
<evidence type="ECO:0000256" key="1">
    <source>
        <dbReference type="ARBA" id="ARBA00006924"/>
    </source>
</evidence>
<dbReference type="InterPro" id="IPR026591">
    <property type="entry name" value="Sirtuin_cat_small_dom_sf"/>
</dbReference>
<dbReference type="GO" id="GO:0005634">
    <property type="term" value="C:nucleus"/>
    <property type="evidence" value="ECO:0007669"/>
    <property type="project" value="TreeGrafter"/>
</dbReference>
<dbReference type="PIRSF" id="PIRSF037938">
    <property type="entry name" value="SIR2_euk"/>
    <property type="match status" value="1"/>
</dbReference>
<dbReference type="PANTHER" id="PTHR11085:SF14">
    <property type="entry name" value="NAD-DEPENDENT PROTEIN DEACETYLASE HST2-2"/>
    <property type="match status" value="1"/>
</dbReference>
<dbReference type="InterPro" id="IPR017328">
    <property type="entry name" value="Sirtuin_class_I"/>
</dbReference>
<dbReference type="GO" id="GO:0070403">
    <property type="term" value="F:NAD+ binding"/>
    <property type="evidence" value="ECO:0007669"/>
    <property type="project" value="UniProtKB-UniRule"/>
</dbReference>
<feature type="binding site" evidence="9">
    <location>
        <position position="150"/>
    </location>
    <ligand>
        <name>Zn(2+)</name>
        <dbReference type="ChEBI" id="CHEBI:29105"/>
    </ligand>
</feature>
<dbReference type="Gene3D" id="3.30.1600.10">
    <property type="entry name" value="SIR2/SIRT2 'Small Domain"/>
    <property type="match status" value="1"/>
</dbReference>
<dbReference type="GO" id="GO:0017136">
    <property type="term" value="F:histone deacetylase activity, NAD-dependent"/>
    <property type="evidence" value="ECO:0007669"/>
    <property type="project" value="InterPro"/>
</dbReference>
<name>A0A9W9SCJ9_9EURO</name>
<evidence type="ECO:0000256" key="10">
    <source>
        <dbReference type="PROSITE-ProRule" id="PRU00236"/>
    </source>
</evidence>
<organism evidence="12 13">
    <name type="scientific">Penicillium cosmopolitanum</name>
    <dbReference type="NCBI Taxonomy" id="1131564"/>
    <lineage>
        <taxon>Eukaryota</taxon>
        <taxon>Fungi</taxon>
        <taxon>Dikarya</taxon>
        <taxon>Ascomycota</taxon>
        <taxon>Pezizomycotina</taxon>
        <taxon>Eurotiomycetes</taxon>
        <taxon>Eurotiomycetidae</taxon>
        <taxon>Eurotiales</taxon>
        <taxon>Aspergillaceae</taxon>
        <taxon>Penicillium</taxon>
    </lineage>
</organism>
<evidence type="ECO:0000313" key="13">
    <source>
        <dbReference type="Proteomes" id="UP001147747"/>
    </source>
</evidence>
<dbReference type="Proteomes" id="UP001147747">
    <property type="component" value="Unassembled WGS sequence"/>
</dbReference>
<dbReference type="InterPro" id="IPR050134">
    <property type="entry name" value="NAD-dep_sirtuin_deacylases"/>
</dbReference>
<feature type="active site" description="Proton acceptor" evidence="7">
    <location>
        <position position="139"/>
    </location>
</feature>
<evidence type="ECO:0000313" key="12">
    <source>
        <dbReference type="EMBL" id="KAJ5376143.1"/>
    </source>
</evidence>
<comment type="caution">
    <text evidence="12">The sequence shown here is derived from an EMBL/GenBank/DDBJ whole genome shotgun (WGS) entry which is preliminary data.</text>
</comment>
<feature type="binding site" evidence="8">
    <location>
        <begin position="237"/>
        <end position="239"/>
    </location>
    <ligand>
        <name>NAD(+)</name>
        <dbReference type="ChEBI" id="CHEBI:57540"/>
    </ligand>
</feature>
<feature type="binding site" evidence="8">
    <location>
        <begin position="119"/>
        <end position="122"/>
    </location>
    <ligand>
        <name>NAD(+)</name>
        <dbReference type="ChEBI" id="CHEBI:57540"/>
    </ligand>
</feature>
<feature type="binding site" evidence="8">
    <location>
        <position position="257"/>
    </location>
    <ligand>
        <name>NAD(+)</name>
        <dbReference type="ChEBI" id="CHEBI:57540"/>
    </ligand>
</feature>
<reference evidence="12" key="2">
    <citation type="journal article" date="2023" name="IMA Fungus">
        <title>Comparative genomic study of the Penicillium genus elucidates a diverse pangenome and 15 lateral gene transfer events.</title>
        <authorList>
            <person name="Petersen C."/>
            <person name="Sorensen T."/>
            <person name="Nielsen M.R."/>
            <person name="Sondergaard T.E."/>
            <person name="Sorensen J.L."/>
            <person name="Fitzpatrick D.A."/>
            <person name="Frisvad J.C."/>
            <person name="Nielsen K.L."/>
        </authorList>
    </citation>
    <scope>NUCLEOTIDE SEQUENCE</scope>
    <source>
        <strain evidence="12">IBT 29677</strain>
    </source>
</reference>
<evidence type="ECO:0000256" key="8">
    <source>
        <dbReference type="PIRSR" id="PIRSR037938-2"/>
    </source>
</evidence>
<gene>
    <name evidence="12" type="ORF">N7509_013029</name>
</gene>
<feature type="binding site" evidence="8">
    <location>
        <begin position="47"/>
        <end position="49"/>
    </location>
    <ligand>
        <name>NAD(+)</name>
        <dbReference type="ChEBI" id="CHEBI:57540"/>
    </ligand>
</feature>
<dbReference type="RefSeq" id="XP_056481173.1">
    <property type="nucleotide sequence ID" value="XM_056637666.1"/>
</dbReference>
<sequence length="348" mass="37921">MSNPPIPTTAKPKNTIQSIADRIKTNQITRIIVLTGAGISTSAGIPDFRTPKTGLYDRLAPLKLPSPESIFHISYFSHSPEPFYAIAQARHPTTLKPTLSHAFLALLAKKNLLHFLFTQNIDGLEEDAGVPAEKILWTHGNWKDQHCSKCKSAYPDNMMRKAIRAGDVPYCLAPKCDGAIKPDVVFFGESLPEEFDEKVKLIPEADLMIVMGTSLRVAPCSGIQRMMGPGVPRVLINMERCGDMGSQDGDVCILGDCDEGVSEFAEALGWGDELKALWEEVVAVKEAKAKIDGNGGEDEDGPDLDACIAKMAAQMDERLGISKGHKKMLESHLSDKFARMMAGSRPAS</sequence>
<keyword evidence="3 6" id="KW-0479">Metal-binding</keyword>
<comment type="cofactor">
    <cofactor evidence="9">
        <name>Zn(2+)</name>
        <dbReference type="ChEBI" id="CHEBI:29105"/>
    </cofactor>
    <text evidence="9">Binds 1 zinc ion per subunit.</text>
</comment>
<dbReference type="GeneID" id="81376646"/>
<evidence type="ECO:0000256" key="6">
    <source>
        <dbReference type="PIRNR" id="PIRNR037938"/>
    </source>
</evidence>
<dbReference type="InterPro" id="IPR003000">
    <property type="entry name" value="Sirtuin"/>
</dbReference>
<dbReference type="InterPro" id="IPR026590">
    <property type="entry name" value="Ssirtuin_cat_dom"/>
</dbReference>
<keyword evidence="5 6" id="KW-0520">NAD</keyword>
<dbReference type="AlphaFoldDB" id="A0A9W9SCJ9"/>
<comment type="similarity">
    <text evidence="1 6">Belongs to the sirtuin family. Class I subfamily.</text>
</comment>